<dbReference type="Proteomes" id="UP000017836">
    <property type="component" value="Unassembled WGS sequence"/>
</dbReference>
<dbReference type="AlphaFoldDB" id="U5CYZ3"/>
<sequence>MEVRELQVVEQCEKGKWVREEREVELAEVVAAGSEVEKDVWLGAKEGLREQQRIREREQWLVWLAAGWSGEEDG</sequence>
<evidence type="ECO:0000313" key="2">
    <source>
        <dbReference type="Proteomes" id="UP000017836"/>
    </source>
</evidence>
<dbReference type="Gramene" id="ERN18536">
    <property type="protein sequence ID" value="ERN18536"/>
    <property type="gene ID" value="AMTR_s00065p00074110"/>
</dbReference>
<accession>U5CYZ3</accession>
<organism evidence="1 2">
    <name type="scientific">Amborella trichopoda</name>
    <dbReference type="NCBI Taxonomy" id="13333"/>
    <lineage>
        <taxon>Eukaryota</taxon>
        <taxon>Viridiplantae</taxon>
        <taxon>Streptophyta</taxon>
        <taxon>Embryophyta</taxon>
        <taxon>Tracheophyta</taxon>
        <taxon>Spermatophyta</taxon>
        <taxon>Magnoliopsida</taxon>
        <taxon>Amborellales</taxon>
        <taxon>Amborellaceae</taxon>
        <taxon>Amborella</taxon>
    </lineage>
</organism>
<name>U5CYZ3_AMBTC</name>
<protein>
    <submittedName>
        <fullName evidence="1">Uncharacterized protein</fullName>
    </submittedName>
</protein>
<reference evidence="2" key="1">
    <citation type="journal article" date="2013" name="Science">
        <title>The Amborella genome and the evolution of flowering plants.</title>
        <authorList>
            <consortium name="Amborella Genome Project"/>
        </authorList>
    </citation>
    <scope>NUCLEOTIDE SEQUENCE [LARGE SCALE GENOMIC DNA]</scope>
</reference>
<proteinExistence type="predicted"/>
<evidence type="ECO:0000313" key="1">
    <source>
        <dbReference type="EMBL" id="ERN18536.1"/>
    </source>
</evidence>
<dbReference type="EMBL" id="KI392088">
    <property type="protein sequence ID" value="ERN18536.1"/>
    <property type="molecule type" value="Genomic_DNA"/>
</dbReference>
<dbReference type="HOGENOM" id="CLU_2691085_0_0_1"/>
<gene>
    <name evidence="1" type="ORF">AMTR_s00065p00074110</name>
</gene>
<keyword evidence="2" id="KW-1185">Reference proteome</keyword>